<dbReference type="OrthoDB" id="148152at2157"/>
<dbReference type="Pfam" id="PF01345">
    <property type="entry name" value="DUF11"/>
    <property type="match status" value="2"/>
</dbReference>
<protein>
    <submittedName>
        <fullName evidence="2">Conserved repeat domain protein</fullName>
    </submittedName>
</protein>
<dbReference type="EMBL" id="CP003117">
    <property type="protein sequence ID" value="AET64760.1"/>
    <property type="molecule type" value="Genomic_DNA"/>
</dbReference>
<evidence type="ECO:0000313" key="3">
    <source>
        <dbReference type="Proteomes" id="UP000005877"/>
    </source>
</evidence>
<dbReference type="RefSeq" id="WP_014586944.1">
    <property type="nucleotide sequence ID" value="NC_017527.1"/>
</dbReference>
<dbReference type="Gene3D" id="2.60.40.740">
    <property type="match status" value="1"/>
</dbReference>
<evidence type="ECO:0000259" key="1">
    <source>
        <dbReference type="Pfam" id="PF01345"/>
    </source>
</evidence>
<name>G7WKD3_METH6</name>
<proteinExistence type="predicted"/>
<dbReference type="Proteomes" id="UP000005877">
    <property type="component" value="Chromosome"/>
</dbReference>
<dbReference type="InterPro" id="IPR008966">
    <property type="entry name" value="Adhesion_dom_sf"/>
</dbReference>
<dbReference type="PANTHER" id="PTHR34819">
    <property type="entry name" value="LARGE CYSTEINE-RICH PERIPLASMIC PROTEIN OMCB"/>
    <property type="match status" value="1"/>
</dbReference>
<reference evidence="2 3" key="1">
    <citation type="journal article" date="2012" name="PLoS ONE">
        <title>The genome characteristics and predicted function of methyl-group oxidation pathway in the obligate aceticlastic methanogens, Methanosaeta spp.</title>
        <authorList>
            <person name="Zhu J."/>
            <person name="Zheng H."/>
            <person name="Ai G."/>
            <person name="Zhang G."/>
            <person name="Liu D."/>
            <person name="Liu X."/>
            <person name="Dong X."/>
        </authorList>
    </citation>
    <scope>NUCLEOTIDE SEQUENCE [LARGE SCALE GENOMIC DNA]</scope>
    <source>
        <strain evidence="2 3">6Ac</strain>
    </source>
</reference>
<dbReference type="STRING" id="1110509.Mhar_1396"/>
<dbReference type="GeneID" id="12510565"/>
<dbReference type="SUPFAM" id="SSF49401">
    <property type="entry name" value="Bacterial adhesins"/>
    <property type="match status" value="1"/>
</dbReference>
<dbReference type="InterPro" id="IPR051172">
    <property type="entry name" value="Chlamydia_OmcB"/>
</dbReference>
<keyword evidence="3" id="KW-1185">Reference proteome</keyword>
<dbReference type="InterPro" id="IPR047589">
    <property type="entry name" value="DUF11_rpt"/>
</dbReference>
<organism evidence="2 3">
    <name type="scientific">Methanothrix harundinacea (strain 6Ac)</name>
    <name type="common">Methanosaeta harundinacea</name>
    <dbReference type="NCBI Taxonomy" id="1110509"/>
    <lineage>
        <taxon>Archaea</taxon>
        <taxon>Methanobacteriati</taxon>
        <taxon>Methanobacteriota</taxon>
        <taxon>Stenosarchaea group</taxon>
        <taxon>Methanomicrobia</taxon>
        <taxon>Methanotrichales</taxon>
        <taxon>Methanotrichaceae</taxon>
        <taxon>Methanothrix</taxon>
    </lineage>
</organism>
<dbReference type="AlphaFoldDB" id="G7WKD3"/>
<dbReference type="KEGG" id="mhi:Mhar_1396"/>
<sequence length="785" mass="86404">MIELKYTFSISIFYHARSNIKRELKLILFMLLLASIFFISATSAQGEASVSIMKIASATSVSPGEPLYYAIFYENDGDTDLTGVDITESYPPGTEFVQASIDPKPGTVNVWEIGDLSPGEGGVIGIGVMVHDIQDLEFSEEGRVVGEGFVSVRDSLSTSPVGHNLKNVATIDSDQTAPVNASVSVAISNTKLDIMEHGSGTYESDEKLKLRTENTSISMEKDGSSGYKSTSIHLYNNRTVNYSSKWTQIASAENWATGASMSESYRYATSIDRKSRMFLDENESVMNIESVFNGTGHIGFLKMPFDTSTSSNGPAPSPPPTPQALPLFESREDYFGSFRILQIVDEYGSSVTSDKYVSGTGRVAVNKGIGSNQSSYESGTGTYDSEEMIRTYTNYISKDISLVHAPMSQSLTDDVSIESSMRWKEGMYSRSPGGSYIGEEYTSADYLYKSAVAAGLNNTETIANFSGRARYRAILRDSLDFDELYEGNHLIERRINLYVSAPKYNLPHLNVTTTLEWIDEETIGVNETIATYTISIENDGDRALAPVYVRDIFPPGSVFIHPASVRPTELNDKYANWTLTHLGIGDVATIIFSLEVTKALHVESLTHHPAELVNRVEACGGYNGSEWICGSNGVSVVKTAQLDPQNGSIVWYKIYVNNDANSDRAATVTDQLPEGMKLLDPTFPASSEDNGTITWNLEDIEPFDTETITYSVEALHAGRFVNVVRVDPKSLDGLPEHPVYATAVIDIEQVDKERIGSTWRPPNWDFEYVGYSEETTCDEICSMSQ</sequence>
<evidence type="ECO:0000313" key="2">
    <source>
        <dbReference type="EMBL" id="AET64760.1"/>
    </source>
</evidence>
<dbReference type="HOGENOM" id="CLU_010495_0_0_2"/>
<dbReference type="InterPro" id="IPR001434">
    <property type="entry name" value="OmcB-like_DUF11"/>
</dbReference>
<feature type="domain" description="DUF11" evidence="1">
    <location>
        <begin position="50"/>
        <end position="130"/>
    </location>
</feature>
<dbReference type="NCBIfam" id="TIGR01451">
    <property type="entry name" value="B_ant_repeat"/>
    <property type="match status" value="2"/>
</dbReference>
<accession>G7WKD3</accession>
<gene>
    <name evidence="2" type="ordered locus">Mhar_1396</name>
</gene>
<feature type="domain" description="DUF11" evidence="1">
    <location>
        <begin position="634"/>
        <end position="730"/>
    </location>
</feature>
<dbReference type="PATRIC" id="fig|1110509.7.peg.1552"/>